<dbReference type="Proteomes" id="UP001549691">
    <property type="component" value="Unassembled WGS sequence"/>
</dbReference>
<dbReference type="EMBL" id="JBEWZI010000013">
    <property type="protein sequence ID" value="MET7015067.1"/>
    <property type="molecule type" value="Genomic_DNA"/>
</dbReference>
<dbReference type="Gene3D" id="3.30.160.100">
    <property type="entry name" value="Ribosome hibernation promotion factor-like"/>
    <property type="match status" value="1"/>
</dbReference>
<proteinExistence type="predicted"/>
<accession>A0ABV2TMC8</accession>
<protein>
    <submittedName>
        <fullName evidence="1">HPF/RaiA family ribosome-associated protein</fullName>
    </submittedName>
</protein>
<gene>
    <name evidence="1" type="ORF">ABXR19_12765</name>
</gene>
<evidence type="ECO:0000313" key="1">
    <source>
        <dbReference type="EMBL" id="MET7015067.1"/>
    </source>
</evidence>
<dbReference type="SUPFAM" id="SSF69754">
    <property type="entry name" value="Ribosome binding protein Y (YfiA homologue)"/>
    <property type="match status" value="1"/>
</dbReference>
<evidence type="ECO:0000313" key="2">
    <source>
        <dbReference type="Proteomes" id="UP001549691"/>
    </source>
</evidence>
<sequence length="118" mass="12953">MQVDIQFRGIDASPAVREHAERRARFTLARLGGRIGRVSISLADVNGPKGGPDKACTVQVSLQQPGSVVIEELGADLYEVLDRGLARAGRTVVRRLERQARQRYVARSERVAAETEEA</sequence>
<keyword evidence="2" id="KW-1185">Reference proteome</keyword>
<dbReference type="InterPro" id="IPR003489">
    <property type="entry name" value="RHF/RaiA"/>
</dbReference>
<organism evidence="1 2">
    <name type="scientific">Uliginosibacterium flavum</name>
    <dbReference type="NCBI Taxonomy" id="1396831"/>
    <lineage>
        <taxon>Bacteria</taxon>
        <taxon>Pseudomonadati</taxon>
        <taxon>Pseudomonadota</taxon>
        <taxon>Betaproteobacteria</taxon>
        <taxon>Rhodocyclales</taxon>
        <taxon>Zoogloeaceae</taxon>
        <taxon>Uliginosibacterium</taxon>
    </lineage>
</organism>
<name>A0ABV2TMC8_9RHOO</name>
<dbReference type="RefSeq" id="WP_354601530.1">
    <property type="nucleotide sequence ID" value="NZ_JBEWZI010000013.1"/>
</dbReference>
<dbReference type="Pfam" id="PF02482">
    <property type="entry name" value="Ribosomal_S30AE"/>
    <property type="match status" value="1"/>
</dbReference>
<dbReference type="InterPro" id="IPR036567">
    <property type="entry name" value="RHF-like"/>
</dbReference>
<comment type="caution">
    <text evidence="1">The sequence shown here is derived from an EMBL/GenBank/DDBJ whole genome shotgun (WGS) entry which is preliminary data.</text>
</comment>
<reference evidence="1 2" key="1">
    <citation type="submission" date="2024-07" db="EMBL/GenBank/DDBJ databases">
        <title>Uliginosibacterium flavum JJ3220;KACC:17644.</title>
        <authorList>
            <person name="Kim M.K."/>
        </authorList>
    </citation>
    <scope>NUCLEOTIDE SEQUENCE [LARGE SCALE GENOMIC DNA]</scope>
    <source>
        <strain evidence="1 2">KACC:17644</strain>
    </source>
</reference>